<keyword evidence="4 6" id="KW-1133">Transmembrane helix</keyword>
<dbReference type="Proteomes" id="UP001597380">
    <property type="component" value="Unassembled WGS sequence"/>
</dbReference>
<evidence type="ECO:0000256" key="2">
    <source>
        <dbReference type="ARBA" id="ARBA00022475"/>
    </source>
</evidence>
<evidence type="ECO:0000256" key="6">
    <source>
        <dbReference type="SAM" id="Phobius"/>
    </source>
</evidence>
<keyword evidence="3 6" id="KW-0812">Transmembrane</keyword>
<dbReference type="PANTHER" id="PTHR35007">
    <property type="entry name" value="INTEGRAL MEMBRANE PROTEIN-RELATED"/>
    <property type="match status" value="1"/>
</dbReference>
<keyword evidence="9" id="KW-1185">Reference proteome</keyword>
<evidence type="ECO:0000256" key="4">
    <source>
        <dbReference type="ARBA" id="ARBA00022989"/>
    </source>
</evidence>
<dbReference type="InterPro" id="IPR042094">
    <property type="entry name" value="T2SS_GspF_sf"/>
</dbReference>
<gene>
    <name evidence="8" type="ORF">ACFSJ3_15170</name>
</gene>
<reference evidence="9" key="1">
    <citation type="journal article" date="2019" name="Int. J. Syst. Evol. Microbiol.">
        <title>The Global Catalogue of Microorganisms (GCM) 10K type strain sequencing project: providing services to taxonomists for standard genome sequencing and annotation.</title>
        <authorList>
            <consortium name="The Broad Institute Genomics Platform"/>
            <consortium name="The Broad Institute Genome Sequencing Center for Infectious Disease"/>
            <person name="Wu L."/>
            <person name="Ma J."/>
        </authorList>
    </citation>
    <scope>NUCLEOTIDE SEQUENCE [LARGE SCALE GENOMIC DNA]</scope>
    <source>
        <strain evidence="9">CGMCC 1.10992</strain>
    </source>
</reference>
<name>A0ABW4XQT0_9GAMM</name>
<keyword evidence="5 6" id="KW-0472">Membrane</keyword>
<accession>A0ABW4XQT0</accession>
<keyword evidence="2" id="KW-1003">Cell membrane</keyword>
<evidence type="ECO:0000256" key="1">
    <source>
        <dbReference type="ARBA" id="ARBA00004651"/>
    </source>
</evidence>
<feature type="transmembrane region" description="Helical" evidence="6">
    <location>
        <begin position="253"/>
        <end position="273"/>
    </location>
</feature>
<evidence type="ECO:0000256" key="3">
    <source>
        <dbReference type="ARBA" id="ARBA00022692"/>
    </source>
</evidence>
<feature type="transmembrane region" description="Helical" evidence="6">
    <location>
        <begin position="222"/>
        <end position="241"/>
    </location>
</feature>
<dbReference type="InterPro" id="IPR018076">
    <property type="entry name" value="T2SS_GspF_dom"/>
</dbReference>
<sequence>MMLVLSLLAAASVFFLVMFFSRIGQSFAEVYQSQIERHANTTLADMYLFVSPKRLLQINLVSMFVVWLVTLIISENPVFSALAGVGAGFAPRIVYKKLKERRTKLFLAQLPDGLQTIATSMRVGASFKSALEQMVREQLPPISQEFGLVIREIRMGVEYDEAFRNLEKRLPLDEVNLLVSAVLINKEVGGNLADILAKLSSTVRRKLEMEGKIDALTAQGRMQGWVMTGLPVFVGLALSHIEPEAMGRITTELSGWVVIIISTILLGIGYFFIQKIVNIDV</sequence>
<dbReference type="Gene3D" id="1.20.81.30">
    <property type="entry name" value="Type II secretion system (T2SS), domain F"/>
    <property type="match status" value="1"/>
</dbReference>
<dbReference type="EMBL" id="JBHUHT010000017">
    <property type="protein sequence ID" value="MFD2097337.1"/>
    <property type="molecule type" value="Genomic_DNA"/>
</dbReference>
<comment type="subcellular location">
    <subcellularLocation>
        <location evidence="1">Cell membrane</location>
        <topology evidence="1">Multi-pass membrane protein</topology>
    </subcellularLocation>
</comment>
<evidence type="ECO:0000313" key="8">
    <source>
        <dbReference type="EMBL" id="MFD2097337.1"/>
    </source>
</evidence>
<dbReference type="Pfam" id="PF00482">
    <property type="entry name" value="T2SSF"/>
    <property type="match status" value="1"/>
</dbReference>
<evidence type="ECO:0000313" key="9">
    <source>
        <dbReference type="Proteomes" id="UP001597380"/>
    </source>
</evidence>
<comment type="caution">
    <text evidence="8">The sequence shown here is derived from an EMBL/GenBank/DDBJ whole genome shotgun (WGS) entry which is preliminary data.</text>
</comment>
<protein>
    <submittedName>
        <fullName evidence="8">Type II secretion system F family protein</fullName>
    </submittedName>
</protein>
<evidence type="ECO:0000256" key="5">
    <source>
        <dbReference type="ARBA" id="ARBA00023136"/>
    </source>
</evidence>
<evidence type="ECO:0000259" key="7">
    <source>
        <dbReference type="Pfam" id="PF00482"/>
    </source>
</evidence>
<dbReference type="PANTHER" id="PTHR35007:SF1">
    <property type="entry name" value="PILUS ASSEMBLY PROTEIN"/>
    <property type="match status" value="1"/>
</dbReference>
<feature type="transmembrane region" description="Helical" evidence="6">
    <location>
        <begin position="55"/>
        <end position="73"/>
    </location>
</feature>
<feature type="domain" description="Type II secretion system protein GspF" evidence="7">
    <location>
        <begin position="114"/>
        <end position="236"/>
    </location>
</feature>
<organism evidence="8 9">
    <name type="scientific">Corallincola platygyrae</name>
    <dbReference type="NCBI Taxonomy" id="1193278"/>
    <lineage>
        <taxon>Bacteria</taxon>
        <taxon>Pseudomonadati</taxon>
        <taxon>Pseudomonadota</taxon>
        <taxon>Gammaproteobacteria</taxon>
        <taxon>Alteromonadales</taxon>
        <taxon>Psychromonadaceae</taxon>
        <taxon>Corallincola</taxon>
    </lineage>
</organism>
<proteinExistence type="predicted"/>
<dbReference type="RefSeq" id="WP_345340499.1">
    <property type="nucleotide sequence ID" value="NZ_BAABLI010000015.1"/>
</dbReference>